<dbReference type="Gene3D" id="3.40.50.300">
    <property type="entry name" value="P-loop containing nucleotide triphosphate hydrolases"/>
    <property type="match status" value="1"/>
</dbReference>
<dbReference type="SUPFAM" id="SSF52058">
    <property type="entry name" value="L domain-like"/>
    <property type="match status" value="1"/>
</dbReference>
<evidence type="ECO:0000259" key="10">
    <source>
        <dbReference type="Pfam" id="PF23598"/>
    </source>
</evidence>
<feature type="domain" description="Disease resistance N-terminal" evidence="8">
    <location>
        <begin position="8"/>
        <end position="90"/>
    </location>
</feature>
<evidence type="ECO:0000256" key="1">
    <source>
        <dbReference type="ARBA" id="ARBA00008894"/>
    </source>
</evidence>
<dbReference type="Gene3D" id="1.10.8.430">
    <property type="entry name" value="Helical domain of apoptotic protease-activating factors"/>
    <property type="match status" value="1"/>
</dbReference>
<keyword evidence="6" id="KW-0175">Coiled coil</keyword>
<dbReference type="InterPro" id="IPR041118">
    <property type="entry name" value="Rx_N"/>
</dbReference>
<keyword evidence="4" id="KW-0547">Nucleotide-binding</keyword>
<dbReference type="GO" id="GO:0043531">
    <property type="term" value="F:ADP binding"/>
    <property type="evidence" value="ECO:0007669"/>
    <property type="project" value="InterPro"/>
</dbReference>
<evidence type="ECO:0000259" key="7">
    <source>
        <dbReference type="Pfam" id="PF00931"/>
    </source>
</evidence>
<evidence type="ECO:0000313" key="11">
    <source>
        <dbReference type="EnsemblPlants" id="EMT31643"/>
    </source>
</evidence>
<dbReference type="InterPro" id="IPR027417">
    <property type="entry name" value="P-loop_NTPase"/>
</dbReference>
<keyword evidence="2" id="KW-0433">Leucine-rich repeat</keyword>
<dbReference type="Pfam" id="PF00931">
    <property type="entry name" value="NB-ARC"/>
    <property type="match status" value="1"/>
</dbReference>
<dbReference type="InterPro" id="IPR044974">
    <property type="entry name" value="Disease_R_plants"/>
</dbReference>
<dbReference type="GO" id="GO:0098542">
    <property type="term" value="P:defense response to other organism"/>
    <property type="evidence" value="ECO:0007669"/>
    <property type="project" value="TreeGrafter"/>
</dbReference>
<dbReference type="InterPro" id="IPR032675">
    <property type="entry name" value="LRR_dom_sf"/>
</dbReference>
<dbReference type="Pfam" id="PF23559">
    <property type="entry name" value="WHD_DRP"/>
    <property type="match status" value="1"/>
</dbReference>
<dbReference type="Gene3D" id="3.80.10.10">
    <property type="entry name" value="Ribonuclease Inhibitor"/>
    <property type="match status" value="1"/>
</dbReference>
<evidence type="ECO:0000256" key="5">
    <source>
        <dbReference type="ARBA" id="ARBA00022821"/>
    </source>
</evidence>
<evidence type="ECO:0000259" key="8">
    <source>
        <dbReference type="Pfam" id="PF18052"/>
    </source>
</evidence>
<dbReference type="AlphaFoldDB" id="M8CBX5"/>
<dbReference type="PANTHER" id="PTHR23155:SF1227">
    <property type="entry name" value="OS11G0462500 PROTEIN"/>
    <property type="match status" value="1"/>
</dbReference>
<dbReference type="Pfam" id="PF23598">
    <property type="entry name" value="LRR_14"/>
    <property type="match status" value="1"/>
</dbReference>
<evidence type="ECO:0000256" key="4">
    <source>
        <dbReference type="ARBA" id="ARBA00022741"/>
    </source>
</evidence>
<dbReference type="InterPro" id="IPR036388">
    <property type="entry name" value="WH-like_DNA-bd_sf"/>
</dbReference>
<organism evidence="11">
    <name type="scientific">Aegilops tauschii</name>
    <name type="common">Tausch's goatgrass</name>
    <name type="synonym">Aegilops squarrosa</name>
    <dbReference type="NCBI Taxonomy" id="37682"/>
    <lineage>
        <taxon>Eukaryota</taxon>
        <taxon>Viridiplantae</taxon>
        <taxon>Streptophyta</taxon>
        <taxon>Embryophyta</taxon>
        <taxon>Tracheophyta</taxon>
        <taxon>Spermatophyta</taxon>
        <taxon>Magnoliopsida</taxon>
        <taxon>Liliopsida</taxon>
        <taxon>Poales</taxon>
        <taxon>Poaceae</taxon>
        <taxon>BOP clade</taxon>
        <taxon>Pooideae</taxon>
        <taxon>Triticodae</taxon>
        <taxon>Triticeae</taxon>
        <taxon>Triticinae</taxon>
        <taxon>Aegilops</taxon>
    </lineage>
</organism>
<evidence type="ECO:0000256" key="3">
    <source>
        <dbReference type="ARBA" id="ARBA00022737"/>
    </source>
</evidence>
<dbReference type="Gene3D" id="1.10.10.10">
    <property type="entry name" value="Winged helix-like DNA-binding domain superfamily/Winged helix DNA-binding domain"/>
    <property type="match status" value="1"/>
</dbReference>
<dbReference type="EnsemblPlants" id="EMT31643">
    <property type="protein sequence ID" value="EMT31643"/>
    <property type="gene ID" value="F775_22957"/>
</dbReference>
<dbReference type="Gene3D" id="1.20.5.4130">
    <property type="match status" value="1"/>
</dbReference>
<sequence length="955" mass="107045">MEIVATAFVGRVALKLFAFLDGNYKLRRNLEHDIQRIRMELDMIDAAIHDHDGRRSSSQVQTAWIQLARELGHSIDDCIDRFSHRLAQDAAASPLRKTVSRLKTAPIRTEFAAEIRKIRKISEGVSKLRESYGGGESSTSEASAPGALSEEAHALAADLVGMDAPRDELLDLIRDTDGHPKQLKVISIVGFGGSGKTLLAREVYESDTVVCQYKARAWVRAADKGAVDVLKEILEELGMQVTGDARKLSTHLRKCLGSKRFFIVIDDMRTELWNTMKNSFPAVMGVSSRVVVTTPIQYIANACSSAHGHVYAMRTLSEDLSRQLFLKEASLEDSSPSNELGSEALKKCDGLPLALVTTAQFLQSRGDPTWAEWARLCNNLGEHLETEDTLARMKSVVRHSYASLPDHFIKTFLLYLGIFPRDRPVRRERLIRRWLAEGLFGGDAELATCYFKKLVDHSIIRPIDVSNNTKVKTCQTHGMMLEFILHKSRCENFVTLSHDQARPPGKTRWLSLHHESAGRARMSREDLPFVRSLTIFGKAHKSVLDFSKYELLRVLDLEECQDELSDKHLKEICNLLLLRYLGLGGPIAVLPKEIAKLKLLETLDITRTKIEILPVEVIELPCLIHLFGKFKLEDVSQRVSKLQRFLSEKSNLQTLSGFVADKGIAQLMDHMNNLTRVKIWCESTTEASSITHLSKSIKGFIQRGSHASDHRSLSLNFNECSEDLLSFTLEKSCHLSKLKLQGNIFSLPPFVTALAGLTELCLSSLGKFTGDVLASLSMVHSLQYLKLIATHMEKFVIRKGQLNILLRMCIVVQSMEGLEIEEEALPCFESLQLLCKGVNGFGGIRMELLGRLKEVALDDGLSDKAKQEWKEAAKMHPRRPKVLFIKTRLFHFILLYFRGFFLLNRVTEMGNIRTEGLMGDSTLVDAPTLGIATPLSSLTTSRVKRGYGLELAPKA</sequence>
<protein>
    <submittedName>
        <fullName evidence="11">Disease resistance protein RPP13</fullName>
    </submittedName>
</protein>
<proteinExistence type="inferred from homology"/>
<feature type="domain" description="NB-ARC" evidence="7">
    <location>
        <begin position="182"/>
        <end position="329"/>
    </location>
</feature>
<feature type="domain" description="Disease resistance R13L4/SHOC-2-like LRR" evidence="10">
    <location>
        <begin position="530"/>
        <end position="881"/>
    </location>
</feature>
<reference evidence="11" key="1">
    <citation type="submission" date="2015-06" db="UniProtKB">
        <authorList>
            <consortium name="EnsemblPlants"/>
        </authorList>
    </citation>
    <scope>IDENTIFICATION</scope>
</reference>
<dbReference type="SUPFAM" id="SSF52540">
    <property type="entry name" value="P-loop containing nucleoside triphosphate hydrolases"/>
    <property type="match status" value="1"/>
</dbReference>
<dbReference type="InterPro" id="IPR058922">
    <property type="entry name" value="WHD_DRP"/>
</dbReference>
<dbReference type="InterPro" id="IPR002182">
    <property type="entry name" value="NB-ARC"/>
</dbReference>
<evidence type="ECO:0000259" key="9">
    <source>
        <dbReference type="Pfam" id="PF23559"/>
    </source>
</evidence>
<evidence type="ECO:0000256" key="2">
    <source>
        <dbReference type="ARBA" id="ARBA00022614"/>
    </source>
</evidence>
<dbReference type="Pfam" id="PF18052">
    <property type="entry name" value="Rx_N"/>
    <property type="match status" value="1"/>
</dbReference>
<dbReference type="InterPro" id="IPR055414">
    <property type="entry name" value="LRR_R13L4/SHOC2-like"/>
</dbReference>
<dbReference type="PRINTS" id="PR00364">
    <property type="entry name" value="DISEASERSIST"/>
</dbReference>
<dbReference type="InterPro" id="IPR042197">
    <property type="entry name" value="Apaf_helical"/>
</dbReference>
<evidence type="ECO:0000256" key="6">
    <source>
        <dbReference type="ARBA" id="ARBA00023054"/>
    </source>
</evidence>
<dbReference type="PANTHER" id="PTHR23155">
    <property type="entry name" value="DISEASE RESISTANCE PROTEIN RP"/>
    <property type="match status" value="1"/>
</dbReference>
<feature type="domain" description="Disease resistance protein winged helix" evidence="9">
    <location>
        <begin position="418"/>
        <end position="484"/>
    </location>
</feature>
<keyword evidence="3" id="KW-0677">Repeat</keyword>
<accession>M8CBX5</accession>
<name>M8CBX5_AEGTA</name>
<comment type="similarity">
    <text evidence="1">Belongs to the disease resistance NB-LRR family.</text>
</comment>
<keyword evidence="5" id="KW-0611">Plant defense</keyword>